<protein>
    <recommendedName>
        <fullName evidence="6">S-protein homolog</fullName>
    </recommendedName>
</protein>
<dbReference type="Pfam" id="PF05938">
    <property type="entry name" value="Self-incomp_S1"/>
    <property type="match status" value="1"/>
</dbReference>
<name>A0A7J6V1C5_THATH</name>
<accession>A0A7J6V1C5</accession>
<keyword evidence="9" id="KW-1185">Reference proteome</keyword>
<keyword evidence="5 6" id="KW-0732">Signal</keyword>
<evidence type="ECO:0000256" key="1">
    <source>
        <dbReference type="ARBA" id="ARBA00004613"/>
    </source>
</evidence>
<feature type="chain" id="PRO_5029940017" description="S-protein homolog" evidence="6">
    <location>
        <begin position="26"/>
        <end position="179"/>
    </location>
</feature>
<evidence type="ECO:0000256" key="5">
    <source>
        <dbReference type="ARBA" id="ARBA00022729"/>
    </source>
</evidence>
<dbReference type="EMBL" id="JABWDY010039858">
    <property type="protein sequence ID" value="KAF5178623.1"/>
    <property type="molecule type" value="Genomic_DNA"/>
</dbReference>
<comment type="caution">
    <text evidence="8">The sequence shown here is derived from an EMBL/GenBank/DDBJ whole genome shotgun (WGS) entry which is preliminary data.</text>
</comment>
<dbReference type="Proteomes" id="UP000554482">
    <property type="component" value="Unassembled WGS sequence"/>
</dbReference>
<proteinExistence type="inferred from homology"/>
<dbReference type="InterPro" id="IPR010264">
    <property type="entry name" value="Self-incomp_S1"/>
</dbReference>
<keyword evidence="3 6" id="KW-0713">Self-incompatibility</keyword>
<evidence type="ECO:0000256" key="3">
    <source>
        <dbReference type="ARBA" id="ARBA00022471"/>
    </source>
</evidence>
<comment type="subcellular location">
    <subcellularLocation>
        <location evidence="1 6">Secreted</location>
    </subcellularLocation>
</comment>
<feature type="signal peptide" evidence="6">
    <location>
        <begin position="1"/>
        <end position="25"/>
    </location>
</feature>
<gene>
    <name evidence="8" type="ORF">FRX31_031794</name>
</gene>
<evidence type="ECO:0000313" key="9">
    <source>
        <dbReference type="Proteomes" id="UP000554482"/>
    </source>
</evidence>
<dbReference type="PANTHER" id="PTHR31232">
    <property type="match status" value="1"/>
</dbReference>
<feature type="region of interest" description="Disordered" evidence="7">
    <location>
        <begin position="159"/>
        <end position="179"/>
    </location>
</feature>
<dbReference type="AlphaFoldDB" id="A0A7J6V1C5"/>
<dbReference type="PANTHER" id="PTHR31232:SF18">
    <property type="entry name" value="S-PROTEIN HOMOLOG"/>
    <property type="match status" value="1"/>
</dbReference>
<evidence type="ECO:0000256" key="6">
    <source>
        <dbReference type="RuleBase" id="RU367044"/>
    </source>
</evidence>
<evidence type="ECO:0000256" key="7">
    <source>
        <dbReference type="SAM" id="MobiDB-lite"/>
    </source>
</evidence>
<dbReference type="GO" id="GO:0005576">
    <property type="term" value="C:extracellular region"/>
    <property type="evidence" value="ECO:0007669"/>
    <property type="project" value="UniProtKB-SubCell"/>
</dbReference>
<comment type="similarity">
    <text evidence="2 6">Belongs to the plant self-incompatibility (S1) protein family.</text>
</comment>
<dbReference type="GO" id="GO:0060320">
    <property type="term" value="P:rejection of self pollen"/>
    <property type="evidence" value="ECO:0007669"/>
    <property type="project" value="UniProtKB-KW"/>
</dbReference>
<reference evidence="8 9" key="1">
    <citation type="submission" date="2020-06" db="EMBL/GenBank/DDBJ databases">
        <title>Transcriptomic and genomic resources for Thalictrum thalictroides and T. hernandezii: Facilitating candidate gene discovery in an emerging model plant lineage.</title>
        <authorList>
            <person name="Arias T."/>
            <person name="Riano-Pachon D.M."/>
            <person name="Di Stilio V.S."/>
        </authorList>
    </citation>
    <scope>NUCLEOTIDE SEQUENCE [LARGE SCALE GENOMIC DNA]</scope>
    <source>
        <strain evidence="9">cv. WT478/WT964</strain>
        <tissue evidence="8">Leaves</tissue>
    </source>
</reference>
<dbReference type="OrthoDB" id="1938697at2759"/>
<keyword evidence="4 6" id="KW-0964">Secreted</keyword>
<evidence type="ECO:0000256" key="2">
    <source>
        <dbReference type="ARBA" id="ARBA00005581"/>
    </source>
</evidence>
<sequence length="179" mass="20623">MGGFNPNNYGYRVGLMLMVFALCSSSSFCSLTRLTDKVHVRVFNSLSSNHKLDIHCKSKDNDLGLHTLSYKHEFSWHFHVNIWGSTLFWCKMGWRDNRGVYVNGSFNIYDYNKDKYKCGDIPNQSGPVSHVCGWYVHKDGLYLFDPYNPGMSPELTYNWPPHPQQGIQNRTTGEKELGN</sequence>
<evidence type="ECO:0000256" key="4">
    <source>
        <dbReference type="ARBA" id="ARBA00022525"/>
    </source>
</evidence>
<organism evidence="8 9">
    <name type="scientific">Thalictrum thalictroides</name>
    <name type="common">Rue-anemone</name>
    <name type="synonym">Anemone thalictroides</name>
    <dbReference type="NCBI Taxonomy" id="46969"/>
    <lineage>
        <taxon>Eukaryota</taxon>
        <taxon>Viridiplantae</taxon>
        <taxon>Streptophyta</taxon>
        <taxon>Embryophyta</taxon>
        <taxon>Tracheophyta</taxon>
        <taxon>Spermatophyta</taxon>
        <taxon>Magnoliopsida</taxon>
        <taxon>Ranunculales</taxon>
        <taxon>Ranunculaceae</taxon>
        <taxon>Thalictroideae</taxon>
        <taxon>Thalictrum</taxon>
    </lineage>
</organism>
<evidence type="ECO:0000313" key="8">
    <source>
        <dbReference type="EMBL" id="KAF5178623.1"/>
    </source>
</evidence>